<dbReference type="InterPro" id="IPR040256">
    <property type="entry name" value="At4g02000-like"/>
</dbReference>
<keyword evidence="2" id="KW-1185">Reference proteome</keyword>
<protein>
    <recommendedName>
        <fullName evidence="3">DUF4283 domain-containing protein</fullName>
    </recommendedName>
</protein>
<comment type="caution">
    <text evidence="1">The sequence shown here is derived from an EMBL/GenBank/DDBJ whole genome shotgun (WGS) entry which is preliminary data.</text>
</comment>
<sequence length="218" mass="24629">MDSIGPNTIEEHRAVAPISTAWMIGKLSQNCIRGFFLWRIRFYSFGIPNSKLGSSYANEDFNKLWMGTLWSLGDCPMRVFKWTPSFNPKTEAPLAPVWIRLPGLPIHFFDHNALFAISNIIGTPLQVDSQTASRSRLSMARVCVELNLLKERIEELVLEFDDTSQVQKIIYERIPDYCTHCKHIGHSVEGCYMNGNVTRPPPLLGVLPTIVGSVVTTF</sequence>
<reference evidence="1 2" key="1">
    <citation type="journal article" date="2021" name="Comput. Struct. Biotechnol. J.">
        <title>De novo genome assembly of the potent medicinal plant Rehmannia glutinosa using nanopore technology.</title>
        <authorList>
            <person name="Ma L."/>
            <person name="Dong C."/>
            <person name="Song C."/>
            <person name="Wang X."/>
            <person name="Zheng X."/>
            <person name="Niu Y."/>
            <person name="Chen S."/>
            <person name="Feng W."/>
        </authorList>
    </citation>
    <scope>NUCLEOTIDE SEQUENCE [LARGE SCALE GENOMIC DNA]</scope>
    <source>
        <strain evidence="1">DH-2019</strain>
    </source>
</reference>
<evidence type="ECO:0000313" key="2">
    <source>
        <dbReference type="Proteomes" id="UP001318860"/>
    </source>
</evidence>
<dbReference type="PANTHER" id="PTHR31286">
    <property type="entry name" value="GLYCINE-RICH CELL WALL STRUCTURAL PROTEIN 1.8-LIKE"/>
    <property type="match status" value="1"/>
</dbReference>
<evidence type="ECO:0000313" key="1">
    <source>
        <dbReference type="EMBL" id="KAK6129487.1"/>
    </source>
</evidence>
<evidence type="ECO:0008006" key="3">
    <source>
        <dbReference type="Google" id="ProtNLM"/>
    </source>
</evidence>
<proteinExistence type="predicted"/>
<dbReference type="Proteomes" id="UP001318860">
    <property type="component" value="Unassembled WGS sequence"/>
</dbReference>
<name>A0ABR0V3U7_REHGL</name>
<organism evidence="1 2">
    <name type="scientific">Rehmannia glutinosa</name>
    <name type="common">Chinese foxglove</name>
    <dbReference type="NCBI Taxonomy" id="99300"/>
    <lineage>
        <taxon>Eukaryota</taxon>
        <taxon>Viridiplantae</taxon>
        <taxon>Streptophyta</taxon>
        <taxon>Embryophyta</taxon>
        <taxon>Tracheophyta</taxon>
        <taxon>Spermatophyta</taxon>
        <taxon>Magnoliopsida</taxon>
        <taxon>eudicotyledons</taxon>
        <taxon>Gunneridae</taxon>
        <taxon>Pentapetalae</taxon>
        <taxon>asterids</taxon>
        <taxon>lamiids</taxon>
        <taxon>Lamiales</taxon>
        <taxon>Orobanchaceae</taxon>
        <taxon>Rehmannieae</taxon>
        <taxon>Rehmannia</taxon>
    </lineage>
</organism>
<dbReference type="EMBL" id="JABTTQ020001635">
    <property type="protein sequence ID" value="KAK6129487.1"/>
    <property type="molecule type" value="Genomic_DNA"/>
</dbReference>
<dbReference type="PANTHER" id="PTHR31286:SF180">
    <property type="entry name" value="OS10G0362600 PROTEIN"/>
    <property type="match status" value="1"/>
</dbReference>
<accession>A0ABR0V3U7</accession>
<gene>
    <name evidence="1" type="ORF">DH2020_036767</name>
</gene>